<keyword evidence="14" id="KW-1185">Reference proteome</keyword>
<gene>
    <name evidence="13" type="ORF">ACFO4R_10620</name>
</gene>
<evidence type="ECO:0000256" key="8">
    <source>
        <dbReference type="ARBA" id="ARBA00030592"/>
    </source>
</evidence>
<evidence type="ECO:0000256" key="6">
    <source>
        <dbReference type="ARBA" id="ARBA00022840"/>
    </source>
</evidence>
<proteinExistence type="inferred from homology"/>
<dbReference type="SUPFAM" id="SSF53623">
    <property type="entry name" value="MurD-like peptide ligases, catalytic domain"/>
    <property type="match status" value="1"/>
</dbReference>
<accession>A0ABV9QNS0</accession>
<evidence type="ECO:0000259" key="11">
    <source>
        <dbReference type="Pfam" id="PF02875"/>
    </source>
</evidence>
<organism evidence="13 14">
    <name type="scientific">Filifactor villosus</name>
    <dbReference type="NCBI Taxonomy" id="29374"/>
    <lineage>
        <taxon>Bacteria</taxon>
        <taxon>Bacillati</taxon>
        <taxon>Bacillota</taxon>
        <taxon>Clostridia</taxon>
        <taxon>Peptostreptococcales</taxon>
        <taxon>Filifactoraceae</taxon>
        <taxon>Filifactor</taxon>
    </lineage>
</organism>
<dbReference type="InterPro" id="IPR001645">
    <property type="entry name" value="Folylpolyglutamate_synth"/>
</dbReference>
<name>A0ABV9QNS0_9FIRM</name>
<sequence length="440" mass="50104">MQIEAAKQYIWNRPKISRTVGLHRMEYLMSLFDDVHKELKGIHVAGTNGKGSVCTYINYILRSGDYKVGLYTSPHLIRVNERFKVNDRMMEDEELAYFTSMVAEKEPLVIEKTGEGLSEFEVLTAIAFLYFHRQECDFVILEVGLGGRFDATNICNPIVSVITSIGLDHEFILGDTVTKIAFEKSGIIKDEVPVIVAPQRTSDIEEVIFESAFNHRATAYMITVDSINITGLELGKLTMDFKSPFRRQYYGIETKMFGIYQAENVATAISVVNCLEDKAYVKISESTMMSAIAEARIFARMEIVGQDPLAIIDGAHNSVGLELLYDTLYYFKQSAKIKGFILVFAMMKDKTAQEILDRLVDLSEYTIFTHLDSQRAMELGEFENRYRHRVEKVEFVEGLDLVIERAQEIAESEKLCILYTGSLYLAGEIKERYQGRISQK</sequence>
<dbReference type="PANTHER" id="PTHR11136">
    <property type="entry name" value="FOLYLPOLYGLUTAMATE SYNTHASE-RELATED"/>
    <property type="match status" value="1"/>
</dbReference>
<feature type="domain" description="Mur ligase C-terminal" evidence="11">
    <location>
        <begin position="300"/>
        <end position="422"/>
    </location>
</feature>
<dbReference type="InterPro" id="IPR004101">
    <property type="entry name" value="Mur_ligase_C"/>
</dbReference>
<dbReference type="NCBIfam" id="TIGR01499">
    <property type="entry name" value="folC"/>
    <property type="match status" value="1"/>
</dbReference>
<evidence type="ECO:0000256" key="1">
    <source>
        <dbReference type="ARBA" id="ARBA00008276"/>
    </source>
</evidence>
<dbReference type="InterPro" id="IPR013221">
    <property type="entry name" value="Mur_ligase_cen"/>
</dbReference>
<comment type="similarity">
    <text evidence="1 10">Belongs to the folylpolyglutamate synthase family.</text>
</comment>
<dbReference type="PIRSF" id="PIRSF001563">
    <property type="entry name" value="Folylpolyglu_synth"/>
    <property type="match status" value="1"/>
</dbReference>
<keyword evidence="3 10" id="KW-0436">Ligase</keyword>
<dbReference type="GO" id="GO:0016874">
    <property type="term" value="F:ligase activity"/>
    <property type="evidence" value="ECO:0007669"/>
    <property type="project" value="UniProtKB-KW"/>
</dbReference>
<keyword evidence="4" id="KW-0479">Metal-binding</keyword>
<evidence type="ECO:0000256" key="7">
    <source>
        <dbReference type="ARBA" id="ARBA00022842"/>
    </source>
</evidence>
<evidence type="ECO:0000256" key="5">
    <source>
        <dbReference type="ARBA" id="ARBA00022741"/>
    </source>
</evidence>
<dbReference type="InterPro" id="IPR036565">
    <property type="entry name" value="Mur-like_cat_sf"/>
</dbReference>
<dbReference type="EMBL" id="JBHSHL010000051">
    <property type="protein sequence ID" value="MFC4805524.1"/>
    <property type="molecule type" value="Genomic_DNA"/>
</dbReference>
<evidence type="ECO:0000256" key="3">
    <source>
        <dbReference type="ARBA" id="ARBA00022598"/>
    </source>
</evidence>
<reference evidence="14" key="1">
    <citation type="journal article" date="2019" name="Int. J. Syst. Evol. Microbiol.">
        <title>The Global Catalogue of Microorganisms (GCM) 10K type strain sequencing project: providing services to taxonomists for standard genome sequencing and annotation.</title>
        <authorList>
            <consortium name="The Broad Institute Genomics Platform"/>
            <consortium name="The Broad Institute Genome Sequencing Center for Infectious Disease"/>
            <person name="Wu L."/>
            <person name="Ma J."/>
        </authorList>
    </citation>
    <scope>NUCLEOTIDE SEQUENCE [LARGE SCALE GENOMIC DNA]</scope>
    <source>
        <strain evidence="14">CCUG 46385</strain>
    </source>
</reference>
<evidence type="ECO:0000313" key="13">
    <source>
        <dbReference type="EMBL" id="MFC4805524.1"/>
    </source>
</evidence>
<dbReference type="Proteomes" id="UP001595916">
    <property type="component" value="Unassembled WGS sequence"/>
</dbReference>
<evidence type="ECO:0000259" key="12">
    <source>
        <dbReference type="Pfam" id="PF08245"/>
    </source>
</evidence>
<comment type="catalytic activity">
    <reaction evidence="9">
        <text>(6S)-5,6,7,8-tetrahydrofolyl-(gamma-L-Glu)(n) + L-glutamate + ATP = (6S)-5,6,7,8-tetrahydrofolyl-(gamma-L-Glu)(n+1) + ADP + phosphate + H(+)</text>
        <dbReference type="Rhea" id="RHEA:10580"/>
        <dbReference type="Rhea" id="RHEA-COMP:14738"/>
        <dbReference type="Rhea" id="RHEA-COMP:14740"/>
        <dbReference type="ChEBI" id="CHEBI:15378"/>
        <dbReference type="ChEBI" id="CHEBI:29985"/>
        <dbReference type="ChEBI" id="CHEBI:30616"/>
        <dbReference type="ChEBI" id="CHEBI:43474"/>
        <dbReference type="ChEBI" id="CHEBI:141005"/>
        <dbReference type="ChEBI" id="CHEBI:456216"/>
        <dbReference type="EC" id="6.3.2.17"/>
    </reaction>
</comment>
<keyword evidence="6 10" id="KW-0067">ATP-binding</keyword>
<evidence type="ECO:0000313" key="14">
    <source>
        <dbReference type="Proteomes" id="UP001595916"/>
    </source>
</evidence>
<protein>
    <recommendedName>
        <fullName evidence="2">tetrahydrofolate synthase</fullName>
        <ecNumber evidence="2">6.3.2.17</ecNumber>
    </recommendedName>
    <alternativeName>
        <fullName evidence="8">Tetrahydrofolylpolyglutamate synthase</fullName>
    </alternativeName>
</protein>
<dbReference type="Pfam" id="PF08245">
    <property type="entry name" value="Mur_ligase_M"/>
    <property type="match status" value="1"/>
</dbReference>
<keyword evidence="7" id="KW-0460">Magnesium</keyword>
<keyword evidence="5 10" id="KW-0547">Nucleotide-binding</keyword>
<dbReference type="SUPFAM" id="SSF53244">
    <property type="entry name" value="MurD-like peptide ligases, peptide-binding domain"/>
    <property type="match status" value="1"/>
</dbReference>
<dbReference type="Pfam" id="PF02875">
    <property type="entry name" value="Mur_ligase_C"/>
    <property type="match status" value="1"/>
</dbReference>
<dbReference type="Gene3D" id="3.40.1190.10">
    <property type="entry name" value="Mur-like, catalytic domain"/>
    <property type="match status" value="1"/>
</dbReference>
<feature type="domain" description="Mur ligase central" evidence="12">
    <location>
        <begin position="44"/>
        <end position="271"/>
    </location>
</feature>
<dbReference type="RefSeq" id="WP_379789092.1">
    <property type="nucleotide sequence ID" value="NZ_JBHSHL010000051.1"/>
</dbReference>
<dbReference type="EC" id="6.3.2.17" evidence="2"/>
<comment type="caution">
    <text evidence="13">The sequence shown here is derived from an EMBL/GenBank/DDBJ whole genome shotgun (WGS) entry which is preliminary data.</text>
</comment>
<dbReference type="InterPro" id="IPR036615">
    <property type="entry name" value="Mur_ligase_C_dom_sf"/>
</dbReference>
<evidence type="ECO:0000256" key="4">
    <source>
        <dbReference type="ARBA" id="ARBA00022723"/>
    </source>
</evidence>
<evidence type="ECO:0000256" key="2">
    <source>
        <dbReference type="ARBA" id="ARBA00013025"/>
    </source>
</evidence>
<evidence type="ECO:0000256" key="9">
    <source>
        <dbReference type="ARBA" id="ARBA00047493"/>
    </source>
</evidence>
<dbReference type="PANTHER" id="PTHR11136:SF0">
    <property type="entry name" value="DIHYDROFOLATE SYNTHETASE-RELATED"/>
    <property type="match status" value="1"/>
</dbReference>
<dbReference type="Gene3D" id="3.90.190.20">
    <property type="entry name" value="Mur ligase, C-terminal domain"/>
    <property type="match status" value="1"/>
</dbReference>
<evidence type="ECO:0000256" key="10">
    <source>
        <dbReference type="PIRNR" id="PIRNR001563"/>
    </source>
</evidence>